<organism evidence="1 2">
    <name type="scientific">Vaccinium darrowii</name>
    <dbReference type="NCBI Taxonomy" id="229202"/>
    <lineage>
        <taxon>Eukaryota</taxon>
        <taxon>Viridiplantae</taxon>
        <taxon>Streptophyta</taxon>
        <taxon>Embryophyta</taxon>
        <taxon>Tracheophyta</taxon>
        <taxon>Spermatophyta</taxon>
        <taxon>Magnoliopsida</taxon>
        <taxon>eudicotyledons</taxon>
        <taxon>Gunneridae</taxon>
        <taxon>Pentapetalae</taxon>
        <taxon>asterids</taxon>
        <taxon>Ericales</taxon>
        <taxon>Ericaceae</taxon>
        <taxon>Vaccinioideae</taxon>
        <taxon>Vaccinieae</taxon>
        <taxon>Vaccinium</taxon>
    </lineage>
</organism>
<accession>A0ACB7ZKP2</accession>
<proteinExistence type="predicted"/>
<keyword evidence="2" id="KW-1185">Reference proteome</keyword>
<reference evidence="1 2" key="1">
    <citation type="journal article" date="2021" name="Hortic Res">
        <title>High-quality reference genome and annotation aids understanding of berry development for evergreen blueberry (Vaccinium darrowii).</title>
        <authorList>
            <person name="Yu J."/>
            <person name="Hulse-Kemp A.M."/>
            <person name="Babiker E."/>
            <person name="Staton M."/>
        </authorList>
    </citation>
    <scope>NUCLEOTIDE SEQUENCE [LARGE SCALE GENOMIC DNA]</scope>
    <source>
        <strain evidence="2">cv. NJ 8807/NJ 8810</strain>
        <tissue evidence="1">Young leaf</tissue>
    </source>
</reference>
<sequence>MALGDNDPDYQPAEDEDALSSYNSDEEEDKFDVKDYDDTEHVVFAVNQKCQTLYRNSCHKMKRRYQQLVKAGKNPYNTPYRGVTWEDWAWIIDNISTNKDKEAQLEANRQEVKVLGSTTTMPQEEMAVEVDLDG</sequence>
<evidence type="ECO:0000313" key="1">
    <source>
        <dbReference type="EMBL" id="KAH7866433.1"/>
    </source>
</evidence>
<dbReference type="EMBL" id="CM037159">
    <property type="protein sequence ID" value="KAH7866433.1"/>
    <property type="molecule type" value="Genomic_DNA"/>
</dbReference>
<gene>
    <name evidence="1" type="ORF">Vadar_020377</name>
</gene>
<dbReference type="Proteomes" id="UP000828048">
    <property type="component" value="Chromosome 9"/>
</dbReference>
<name>A0ACB7ZKP2_9ERIC</name>
<protein>
    <submittedName>
        <fullName evidence="1">Uncharacterized protein</fullName>
    </submittedName>
</protein>
<comment type="caution">
    <text evidence="1">The sequence shown here is derived from an EMBL/GenBank/DDBJ whole genome shotgun (WGS) entry which is preliminary data.</text>
</comment>
<evidence type="ECO:0000313" key="2">
    <source>
        <dbReference type="Proteomes" id="UP000828048"/>
    </source>
</evidence>